<dbReference type="InterPro" id="IPR023393">
    <property type="entry name" value="START-like_dom_sf"/>
</dbReference>
<dbReference type="EMBL" id="DXCM01000031">
    <property type="protein sequence ID" value="HIY92285.1"/>
    <property type="molecule type" value="Genomic_DNA"/>
</dbReference>
<proteinExistence type="predicted"/>
<accession>A0A9D1ZM55</accession>
<comment type="caution">
    <text evidence="1">The sequence shown here is derived from an EMBL/GenBank/DDBJ whole genome shotgun (WGS) entry which is preliminary data.</text>
</comment>
<dbReference type="SUPFAM" id="SSF55961">
    <property type="entry name" value="Bet v1-like"/>
    <property type="match status" value="1"/>
</dbReference>
<reference evidence="1" key="2">
    <citation type="submission" date="2021-04" db="EMBL/GenBank/DDBJ databases">
        <authorList>
            <person name="Gilroy R."/>
        </authorList>
    </citation>
    <scope>NUCLEOTIDE SEQUENCE</scope>
    <source>
        <strain evidence="1">3204</strain>
    </source>
</reference>
<dbReference type="Proteomes" id="UP000824013">
    <property type="component" value="Unassembled WGS sequence"/>
</dbReference>
<dbReference type="AlphaFoldDB" id="A0A9D1ZM55"/>
<dbReference type="Gene3D" id="3.30.530.20">
    <property type="match status" value="1"/>
</dbReference>
<gene>
    <name evidence="1" type="ORF">H9820_05000</name>
</gene>
<evidence type="ECO:0000313" key="1">
    <source>
        <dbReference type="EMBL" id="HIY92285.1"/>
    </source>
</evidence>
<protein>
    <submittedName>
        <fullName evidence="1">SRPBCC domain-containing protein</fullName>
    </submittedName>
</protein>
<name>A0A9D1ZM55_9LACO</name>
<reference evidence="1" key="1">
    <citation type="journal article" date="2021" name="PeerJ">
        <title>Extensive microbial diversity within the chicken gut microbiome revealed by metagenomics and culture.</title>
        <authorList>
            <person name="Gilroy R."/>
            <person name="Ravi A."/>
            <person name="Getino M."/>
            <person name="Pursley I."/>
            <person name="Horton D.L."/>
            <person name="Alikhan N.F."/>
            <person name="Baker D."/>
            <person name="Gharbi K."/>
            <person name="Hall N."/>
            <person name="Watson M."/>
            <person name="Adriaenssens E.M."/>
            <person name="Foster-Nyarko E."/>
            <person name="Jarju S."/>
            <person name="Secka A."/>
            <person name="Antonio M."/>
            <person name="Oren A."/>
            <person name="Chaudhuri R.R."/>
            <person name="La Ragione R."/>
            <person name="Hildebrand F."/>
            <person name="Pallen M.J."/>
        </authorList>
    </citation>
    <scope>NUCLEOTIDE SEQUENCE</scope>
    <source>
        <strain evidence="1">3204</strain>
    </source>
</reference>
<organism evidence="1 2">
    <name type="scientific">Candidatus Companilactobacillus pullicola</name>
    <dbReference type="NCBI Taxonomy" id="2838523"/>
    <lineage>
        <taxon>Bacteria</taxon>
        <taxon>Bacillati</taxon>
        <taxon>Bacillota</taxon>
        <taxon>Bacilli</taxon>
        <taxon>Lactobacillales</taxon>
        <taxon>Lactobacillaceae</taxon>
        <taxon>Companilactobacillus</taxon>
    </lineage>
</organism>
<sequence length="174" mass="20006">MKTINWSTDYLPGKTDNFVSNEVITDKVNIEDIWNNLVDTSKWEQYYDNAANIDLSIKNDSKLHFAETFHFDTFGFPIDAQVMELVEPNDGKVARLAWHGWQDGDADTQFDVYHAFLIEKLDDGRVRLLTQESQIGKPAAELSQQDPNPMLNGHQKWLDGLVKFTKNNNVEESK</sequence>
<evidence type="ECO:0000313" key="2">
    <source>
        <dbReference type="Proteomes" id="UP000824013"/>
    </source>
</evidence>